<protein>
    <submittedName>
        <fullName evidence="2">(northern house mosquito) hypothetical protein</fullName>
    </submittedName>
</protein>
<sequence>MWQRRHGSKNVCGIPQSFASFFSLASGRSRSLSLSPSFAFVVSFIIPLICCAPARDHHNRVCRFFFRLFQPLASSCVYVYKLCVSFSAVECPIQVLLLLILSFSLSLCFVFSQSCLFPLTQAVLARGFNFRCKRTLSIN</sequence>
<reference evidence="2" key="1">
    <citation type="submission" date="2021-05" db="EMBL/GenBank/DDBJ databases">
        <authorList>
            <person name="Alioto T."/>
            <person name="Alioto T."/>
            <person name="Gomez Garrido J."/>
        </authorList>
    </citation>
    <scope>NUCLEOTIDE SEQUENCE</scope>
</reference>
<dbReference type="EMBL" id="HBUE01153970">
    <property type="protein sequence ID" value="CAG6506730.1"/>
    <property type="molecule type" value="Transcribed_RNA"/>
</dbReference>
<keyword evidence="1" id="KW-0812">Transmembrane</keyword>
<evidence type="ECO:0000256" key="1">
    <source>
        <dbReference type="SAM" id="Phobius"/>
    </source>
</evidence>
<feature type="transmembrane region" description="Helical" evidence="1">
    <location>
        <begin position="37"/>
        <end position="54"/>
    </location>
</feature>
<dbReference type="EMBL" id="HBUE01259025">
    <property type="protein sequence ID" value="CAG6558051.1"/>
    <property type="molecule type" value="Transcribed_RNA"/>
</dbReference>
<name>A0A8D8GGI1_CULPI</name>
<dbReference type="EMBL" id="HBUE01153969">
    <property type="protein sequence ID" value="CAG6506727.1"/>
    <property type="molecule type" value="Transcribed_RNA"/>
</dbReference>
<feature type="transmembrane region" description="Helical" evidence="1">
    <location>
        <begin position="95"/>
        <end position="124"/>
    </location>
</feature>
<proteinExistence type="predicted"/>
<organism evidence="2">
    <name type="scientific">Culex pipiens</name>
    <name type="common">House mosquito</name>
    <dbReference type="NCBI Taxonomy" id="7175"/>
    <lineage>
        <taxon>Eukaryota</taxon>
        <taxon>Metazoa</taxon>
        <taxon>Ecdysozoa</taxon>
        <taxon>Arthropoda</taxon>
        <taxon>Hexapoda</taxon>
        <taxon>Insecta</taxon>
        <taxon>Pterygota</taxon>
        <taxon>Neoptera</taxon>
        <taxon>Endopterygota</taxon>
        <taxon>Diptera</taxon>
        <taxon>Nematocera</taxon>
        <taxon>Culicoidea</taxon>
        <taxon>Culicidae</taxon>
        <taxon>Culicinae</taxon>
        <taxon>Culicini</taxon>
        <taxon>Culex</taxon>
        <taxon>Culex</taxon>
    </lineage>
</organism>
<keyword evidence="1" id="KW-0472">Membrane</keyword>
<dbReference type="EMBL" id="HBUE01259026">
    <property type="protein sequence ID" value="CAG6558054.1"/>
    <property type="molecule type" value="Transcribed_RNA"/>
</dbReference>
<dbReference type="AlphaFoldDB" id="A0A8D8GGI1"/>
<evidence type="ECO:0000313" key="2">
    <source>
        <dbReference type="EMBL" id="CAG6506730.1"/>
    </source>
</evidence>
<accession>A0A8D8GGI1</accession>
<keyword evidence="1" id="KW-1133">Transmembrane helix</keyword>